<evidence type="ECO:0000256" key="3">
    <source>
        <dbReference type="ARBA" id="ARBA00022692"/>
    </source>
</evidence>
<evidence type="ECO:0000256" key="4">
    <source>
        <dbReference type="ARBA" id="ARBA00022989"/>
    </source>
</evidence>
<organism evidence="7 8">
    <name type="scientific">Stutzerimonas nosocomialis</name>
    <dbReference type="NCBI Taxonomy" id="1056496"/>
    <lineage>
        <taxon>Bacteria</taxon>
        <taxon>Pseudomonadati</taxon>
        <taxon>Pseudomonadota</taxon>
        <taxon>Gammaproteobacteria</taxon>
        <taxon>Pseudomonadales</taxon>
        <taxon>Pseudomonadaceae</taxon>
        <taxon>Stutzerimonas</taxon>
    </lineage>
</organism>
<feature type="transmembrane region" description="Helical" evidence="6">
    <location>
        <begin position="20"/>
        <end position="38"/>
    </location>
</feature>
<comment type="caution">
    <text evidence="7">The sequence shown here is derived from an EMBL/GenBank/DDBJ whole genome shotgun (WGS) entry which is preliminary data.</text>
</comment>
<feature type="transmembrane region" description="Helical" evidence="6">
    <location>
        <begin position="408"/>
        <end position="441"/>
    </location>
</feature>
<evidence type="ECO:0000256" key="2">
    <source>
        <dbReference type="ARBA" id="ARBA00022448"/>
    </source>
</evidence>
<feature type="transmembrane region" description="Helical" evidence="6">
    <location>
        <begin position="229"/>
        <end position="251"/>
    </location>
</feature>
<feature type="transmembrane region" description="Helical" evidence="6">
    <location>
        <begin position="186"/>
        <end position="209"/>
    </location>
</feature>
<keyword evidence="2" id="KW-0813">Transport</keyword>
<dbReference type="CDD" id="cd01115">
    <property type="entry name" value="SLC13_permease"/>
    <property type="match status" value="1"/>
</dbReference>
<evidence type="ECO:0000256" key="5">
    <source>
        <dbReference type="ARBA" id="ARBA00023136"/>
    </source>
</evidence>
<keyword evidence="8" id="KW-1185">Reference proteome</keyword>
<dbReference type="PANTHER" id="PTHR10283:SF82">
    <property type="entry name" value="SOLUTE CARRIER FAMILY 13 MEMBER 2"/>
    <property type="match status" value="1"/>
</dbReference>
<gene>
    <name evidence="7" type="ORF">DN820_09495</name>
</gene>
<evidence type="ECO:0000313" key="8">
    <source>
        <dbReference type="Proteomes" id="UP000306753"/>
    </source>
</evidence>
<feature type="transmembrane region" description="Helical" evidence="6">
    <location>
        <begin position="340"/>
        <end position="361"/>
    </location>
</feature>
<evidence type="ECO:0000256" key="1">
    <source>
        <dbReference type="ARBA" id="ARBA00004141"/>
    </source>
</evidence>
<proteinExistence type="predicted"/>
<reference evidence="7 8" key="1">
    <citation type="journal article" date="2017" name="Eur. J. Clin. Microbiol. Infect. Dis.">
        <title>Uncommonly isolated clinical Pseudomonas: identification and phylogenetic assignation.</title>
        <authorList>
            <person name="Mulet M."/>
            <person name="Gomila M."/>
            <person name="Ramirez A."/>
            <person name="Cardew S."/>
            <person name="Moore E.R."/>
            <person name="Lalucat J."/>
            <person name="Garcia-Valdes E."/>
        </authorList>
    </citation>
    <scope>NUCLEOTIDE SEQUENCE [LARGE SCALE GENOMIC DNA]</scope>
    <source>
        <strain evidence="7 8">SD129</strain>
    </source>
</reference>
<feature type="transmembrane region" description="Helical" evidence="6">
    <location>
        <begin position="100"/>
        <end position="118"/>
    </location>
</feature>
<feature type="transmembrane region" description="Helical" evidence="6">
    <location>
        <begin position="69"/>
        <end position="88"/>
    </location>
</feature>
<dbReference type="EMBL" id="QLAG01000010">
    <property type="protein sequence ID" value="TLX63617.1"/>
    <property type="molecule type" value="Genomic_DNA"/>
</dbReference>
<evidence type="ECO:0000313" key="7">
    <source>
        <dbReference type="EMBL" id="TLX63617.1"/>
    </source>
</evidence>
<dbReference type="AlphaFoldDB" id="A0A5R9QEQ1"/>
<dbReference type="Proteomes" id="UP000306753">
    <property type="component" value="Unassembled WGS sequence"/>
</dbReference>
<comment type="subcellular location">
    <subcellularLocation>
        <location evidence="1">Membrane</location>
        <topology evidence="1">Multi-pass membrane protein</topology>
    </subcellularLocation>
</comment>
<dbReference type="PANTHER" id="PTHR10283">
    <property type="entry name" value="SOLUTE CARRIER FAMILY 13 MEMBER"/>
    <property type="match status" value="1"/>
</dbReference>
<keyword evidence="4 6" id="KW-1133">Transmembrane helix</keyword>
<dbReference type="GO" id="GO:0015141">
    <property type="term" value="F:succinate transmembrane transporter activity"/>
    <property type="evidence" value="ECO:0007669"/>
    <property type="project" value="UniProtKB-ARBA"/>
</dbReference>
<dbReference type="RefSeq" id="WP_138411563.1">
    <property type="nucleotide sequence ID" value="NZ_QLAG01000010.1"/>
</dbReference>
<dbReference type="InterPro" id="IPR031312">
    <property type="entry name" value="Na/sul_symport_CS"/>
</dbReference>
<feature type="transmembrane region" description="Helical" evidence="6">
    <location>
        <begin position="461"/>
        <end position="489"/>
    </location>
</feature>
<name>A0A5R9QEQ1_9GAMM</name>
<feature type="transmembrane region" description="Helical" evidence="6">
    <location>
        <begin position="373"/>
        <end position="396"/>
    </location>
</feature>
<dbReference type="GO" id="GO:0005886">
    <property type="term" value="C:plasma membrane"/>
    <property type="evidence" value="ECO:0007669"/>
    <property type="project" value="TreeGrafter"/>
</dbReference>
<evidence type="ECO:0000256" key="6">
    <source>
        <dbReference type="SAM" id="Phobius"/>
    </source>
</evidence>
<feature type="transmembrane region" description="Helical" evidence="6">
    <location>
        <begin position="283"/>
        <end position="305"/>
    </location>
</feature>
<protein>
    <submittedName>
        <fullName evidence="7">Anion transporter</fullName>
    </submittedName>
</protein>
<keyword evidence="5 6" id="KW-0472">Membrane</keyword>
<feature type="transmembrane region" description="Helical" evidence="6">
    <location>
        <begin position="138"/>
        <end position="166"/>
    </location>
</feature>
<dbReference type="PROSITE" id="PS01271">
    <property type="entry name" value="NA_SULFATE"/>
    <property type="match status" value="1"/>
</dbReference>
<sequence>MNKPIHAPSPAATGKASDRAAKIGLFLGPLLLVTCLVIDPPAGMSADALHTVGLALLMATWWSTEALPIPVTSLLPILLVPALGIDSIGNATSQYGNPIIFLFLGGFMLGLAMERWNLHKRIALRTLLVVGSHPAHQVAGFMLATAFLSMWVSNTATTIMMLPIGLSVIGMLDRGGQGDPAERERFANALLLGIAYAASIGGIATLIGTPPNALLAAFLQDNYGVHIGFGQWMLIGLPVSILMLAFTWWWLTRRGFSLSGQGTHALLREELAALGPLSKSEKLVSLVFSLTALAWIFQPALASHVPGLNDTSIAIASAVALFMIPVDAKKRVFLMDWQSAVKLPWGVLLLFGGGLSLAAVIRTTGLAEWIAQGLGAFGTLPVLLLLGLVVLVIIFLTEVTSNTATAAAFLPLLGAVASAQGFAVELLVVPAAIAASCAFMLPVATPPNAIVFGTGHMRISAMVNAGFALNIAGLVIVTGLSYLLVGLVLR</sequence>
<dbReference type="InterPro" id="IPR001898">
    <property type="entry name" value="SLC13A/DASS"/>
</dbReference>
<dbReference type="NCBIfam" id="TIGR00785">
    <property type="entry name" value="dass"/>
    <property type="match status" value="1"/>
</dbReference>
<dbReference type="Pfam" id="PF00939">
    <property type="entry name" value="Na_sulph_symp"/>
    <property type="match status" value="1"/>
</dbReference>
<accession>A0A5R9QEQ1</accession>
<keyword evidence="3 6" id="KW-0812">Transmembrane</keyword>